<evidence type="ECO:0000256" key="2">
    <source>
        <dbReference type="SAM" id="Phobius"/>
    </source>
</evidence>
<keyword evidence="2" id="KW-1133">Transmembrane helix</keyword>
<feature type="transmembrane region" description="Helical" evidence="2">
    <location>
        <begin position="398"/>
        <end position="419"/>
    </location>
</feature>
<dbReference type="AlphaFoldDB" id="A0A7W8D4M2"/>
<evidence type="ECO:0008006" key="5">
    <source>
        <dbReference type="Google" id="ProtNLM"/>
    </source>
</evidence>
<comment type="caution">
    <text evidence="3">The sequence shown here is derived from an EMBL/GenBank/DDBJ whole genome shotgun (WGS) entry which is preliminary data.</text>
</comment>
<proteinExistence type="predicted"/>
<keyword evidence="2" id="KW-0812">Transmembrane</keyword>
<protein>
    <recommendedName>
        <fullName evidence="5">DUF3667 domain-containing protein</fullName>
    </recommendedName>
</protein>
<dbReference type="EMBL" id="JACHHP010000002">
    <property type="protein sequence ID" value="MBB5207850.1"/>
    <property type="molecule type" value="Genomic_DNA"/>
</dbReference>
<accession>A0A7W8D4M2</accession>
<dbReference type="Proteomes" id="UP000521199">
    <property type="component" value="Unassembled WGS sequence"/>
</dbReference>
<evidence type="ECO:0000313" key="4">
    <source>
        <dbReference type="Proteomes" id="UP000521199"/>
    </source>
</evidence>
<evidence type="ECO:0000313" key="3">
    <source>
        <dbReference type="EMBL" id="MBB5207850.1"/>
    </source>
</evidence>
<name>A0A7W8D4M2_9GAMM</name>
<organism evidence="3 4">
    <name type="scientific">Chiayiivirga flava</name>
    <dbReference type="NCBI Taxonomy" id="659595"/>
    <lineage>
        <taxon>Bacteria</taxon>
        <taxon>Pseudomonadati</taxon>
        <taxon>Pseudomonadota</taxon>
        <taxon>Gammaproteobacteria</taxon>
        <taxon>Lysobacterales</taxon>
        <taxon>Lysobacteraceae</taxon>
        <taxon>Chiayiivirga</taxon>
    </lineage>
</organism>
<keyword evidence="4" id="KW-1185">Reference proteome</keyword>
<dbReference type="RefSeq" id="WP_183960368.1">
    <property type="nucleotide sequence ID" value="NZ_JACHHP010000002.1"/>
</dbReference>
<reference evidence="3 4" key="1">
    <citation type="submission" date="2020-08" db="EMBL/GenBank/DDBJ databases">
        <title>Genomic Encyclopedia of Type Strains, Phase IV (KMG-IV): sequencing the most valuable type-strain genomes for metagenomic binning, comparative biology and taxonomic classification.</title>
        <authorList>
            <person name="Goeker M."/>
        </authorList>
    </citation>
    <scope>NUCLEOTIDE SEQUENCE [LARGE SCALE GENOMIC DNA]</scope>
    <source>
        <strain evidence="3 4">DSM 24163</strain>
    </source>
</reference>
<feature type="transmembrane region" description="Helical" evidence="2">
    <location>
        <begin position="292"/>
        <end position="311"/>
    </location>
</feature>
<dbReference type="InterPro" id="IPR022134">
    <property type="entry name" value="DUF3667"/>
</dbReference>
<feature type="compositionally biased region" description="Low complexity" evidence="1">
    <location>
        <begin position="15"/>
        <end position="26"/>
    </location>
</feature>
<feature type="region of interest" description="Disordered" evidence="1">
    <location>
        <begin position="1"/>
        <end position="26"/>
    </location>
</feature>
<feature type="transmembrane region" description="Helical" evidence="2">
    <location>
        <begin position="323"/>
        <end position="343"/>
    </location>
</feature>
<evidence type="ECO:0000256" key="1">
    <source>
        <dbReference type="SAM" id="MobiDB-lite"/>
    </source>
</evidence>
<sequence length="420" mass="46156">MNPSSETPASPPAPSAAAAPDPASAPAGILASEDVVPIDPPPSPVGRACENCGTPLLGEHCYACGQPTRGMVRHFTTIVGDVVDTVFNFDSRTVRTVGPLLFRPGRLTHEYFDGHRVRFVSPVRLFFFFCVAAFLALQFSVDTGDNFVNFNGAGDISTAQTVQEAETRRDAAIALLETTRKAIPTPPDGNDGMDEGIAEIRKEADTRLAYLRARDAAIAAGTAPPEDPNADEEPIKFRFNERDWDPDDNPLVIGWLPGFANDGVNRLLLRARGNIDHIQDDPGRLLEAFLQTLPQTLFVLLPVFALLLKLMYVFKRRLYMEHLIVALHSHAFLCAALLLMVLLTDIGAQFAPGGLVESVCELAVFALMLWMPLYLLLMQKRVYRQGWIMTLLKYFVIGNLYLILISFGVVVNLAFSLVAM</sequence>
<dbReference type="Pfam" id="PF12412">
    <property type="entry name" value="DUF3667"/>
    <property type="match status" value="1"/>
</dbReference>
<feature type="transmembrane region" description="Helical" evidence="2">
    <location>
        <begin position="355"/>
        <end position="377"/>
    </location>
</feature>
<keyword evidence="2" id="KW-0472">Membrane</keyword>
<gene>
    <name evidence="3" type="ORF">HNQ52_001379</name>
</gene>